<dbReference type="InterPro" id="IPR017871">
    <property type="entry name" value="ABC_transporter-like_CS"/>
</dbReference>
<proteinExistence type="inferred from homology"/>
<keyword evidence="6 11" id="KW-0067">ATP-binding</keyword>
<keyword evidence="5" id="KW-0547">Nucleotide-binding</keyword>
<protein>
    <submittedName>
        <fullName evidence="11">ATP-binding cassette domain-containing protein</fullName>
    </submittedName>
</protein>
<dbReference type="PANTHER" id="PTHR43553:SF24">
    <property type="entry name" value="ENERGY-COUPLING FACTOR TRANSPORTER ATP-BINDING PROTEIN ECFA1"/>
    <property type="match status" value="1"/>
</dbReference>
<name>A0A832SUV9_9EURY</name>
<feature type="domain" description="ABC transporter" evidence="10">
    <location>
        <begin position="1"/>
        <end position="211"/>
    </location>
</feature>
<reference evidence="11" key="1">
    <citation type="journal article" date="2020" name="bioRxiv">
        <title>A rank-normalized archaeal taxonomy based on genome phylogeny resolves widespread incomplete and uneven classifications.</title>
        <authorList>
            <person name="Rinke C."/>
            <person name="Chuvochina M."/>
            <person name="Mussig A.J."/>
            <person name="Chaumeil P.-A."/>
            <person name="Waite D.W."/>
            <person name="Whitman W.B."/>
            <person name="Parks D.H."/>
            <person name="Hugenholtz P."/>
        </authorList>
    </citation>
    <scope>NUCLEOTIDE SEQUENCE</scope>
    <source>
        <strain evidence="11">UBA8853</strain>
    </source>
</reference>
<dbReference type="GO" id="GO:0016887">
    <property type="term" value="F:ATP hydrolysis activity"/>
    <property type="evidence" value="ECO:0007669"/>
    <property type="project" value="InterPro"/>
</dbReference>
<keyword evidence="8" id="KW-0472">Membrane</keyword>
<comment type="similarity">
    <text evidence="2">Belongs to the ABC transporter superfamily.</text>
</comment>
<dbReference type="InterPro" id="IPR050095">
    <property type="entry name" value="ECF_ABC_transporter_ATP-bd"/>
</dbReference>
<dbReference type="InterPro" id="IPR027417">
    <property type="entry name" value="P-loop_NTPase"/>
</dbReference>
<sequence>MKEGESVVVLGPNGSGKTTLLHHILGLLTPTKGHIRVLGHDLPDGVREVRKRIGVVFQDVDDQLIMPTVLEDVAFGLVNRGMPREEAFERAREILERLGIEDLEDRPPQFLSGGQKRLVALAGAVAPEPDLLILDEPTSGLDFRATRLFVRLIRELKEELGFTMILTTFDVDIAAALAERVVVIREGKTVAEGSPEDILTDVDLIRESGLKPPEHVELLRRLGIENPPLDISEAEELLVAMLGEESRGNP</sequence>
<organism evidence="11 12">
    <name type="scientific">Methanopyrus kandleri</name>
    <dbReference type="NCBI Taxonomy" id="2320"/>
    <lineage>
        <taxon>Archaea</taxon>
        <taxon>Methanobacteriati</taxon>
        <taxon>Methanobacteriota</taxon>
        <taxon>Methanomada group</taxon>
        <taxon>Methanopyri</taxon>
        <taxon>Methanopyrales</taxon>
        <taxon>Methanopyraceae</taxon>
        <taxon>Methanopyrus</taxon>
    </lineage>
</organism>
<evidence type="ECO:0000256" key="6">
    <source>
        <dbReference type="ARBA" id="ARBA00022840"/>
    </source>
</evidence>
<keyword evidence="7" id="KW-1278">Translocase</keyword>
<dbReference type="GO" id="GO:0042626">
    <property type="term" value="F:ATPase-coupled transmembrane transporter activity"/>
    <property type="evidence" value="ECO:0007669"/>
    <property type="project" value="TreeGrafter"/>
</dbReference>
<gene>
    <name evidence="11" type="ORF">HA336_05535</name>
</gene>
<comment type="caution">
    <text evidence="11">The sequence shown here is derived from an EMBL/GenBank/DDBJ whole genome shotgun (WGS) entry which is preliminary data.</text>
</comment>
<dbReference type="Proteomes" id="UP000619545">
    <property type="component" value="Unassembled WGS sequence"/>
</dbReference>
<dbReference type="InterPro" id="IPR003593">
    <property type="entry name" value="AAA+_ATPase"/>
</dbReference>
<dbReference type="GO" id="GO:0043190">
    <property type="term" value="C:ATP-binding cassette (ABC) transporter complex"/>
    <property type="evidence" value="ECO:0007669"/>
    <property type="project" value="TreeGrafter"/>
</dbReference>
<dbReference type="EMBL" id="DUJS01000004">
    <property type="protein sequence ID" value="HII70677.1"/>
    <property type="molecule type" value="Genomic_DNA"/>
</dbReference>
<evidence type="ECO:0000256" key="9">
    <source>
        <dbReference type="ARBA" id="ARBA00025157"/>
    </source>
</evidence>
<dbReference type="Gene3D" id="3.40.50.300">
    <property type="entry name" value="P-loop containing nucleotide triphosphate hydrolases"/>
    <property type="match status" value="1"/>
</dbReference>
<dbReference type="InterPro" id="IPR003439">
    <property type="entry name" value="ABC_transporter-like_ATP-bd"/>
</dbReference>
<evidence type="ECO:0000259" key="10">
    <source>
        <dbReference type="PROSITE" id="PS50893"/>
    </source>
</evidence>
<dbReference type="InterPro" id="IPR015856">
    <property type="entry name" value="ABC_transpr_CbiO/EcfA_su"/>
</dbReference>
<dbReference type="PANTHER" id="PTHR43553">
    <property type="entry name" value="HEAVY METAL TRANSPORTER"/>
    <property type="match status" value="1"/>
</dbReference>
<dbReference type="Pfam" id="PF00005">
    <property type="entry name" value="ABC_tran"/>
    <property type="match status" value="1"/>
</dbReference>
<evidence type="ECO:0000256" key="2">
    <source>
        <dbReference type="ARBA" id="ARBA00005417"/>
    </source>
</evidence>
<evidence type="ECO:0000313" key="12">
    <source>
        <dbReference type="Proteomes" id="UP000619545"/>
    </source>
</evidence>
<evidence type="ECO:0000256" key="3">
    <source>
        <dbReference type="ARBA" id="ARBA00022448"/>
    </source>
</evidence>
<accession>A0A832SUV9</accession>
<evidence type="ECO:0000256" key="5">
    <source>
        <dbReference type="ARBA" id="ARBA00022741"/>
    </source>
</evidence>
<dbReference type="AlphaFoldDB" id="A0A832SUV9"/>
<dbReference type="FunFam" id="3.40.50.300:FF:000224">
    <property type="entry name" value="Energy-coupling factor transporter ATP-binding protein EcfA"/>
    <property type="match status" value="1"/>
</dbReference>
<evidence type="ECO:0000256" key="4">
    <source>
        <dbReference type="ARBA" id="ARBA00022475"/>
    </source>
</evidence>
<dbReference type="PROSITE" id="PS50893">
    <property type="entry name" value="ABC_TRANSPORTER_2"/>
    <property type="match status" value="1"/>
</dbReference>
<keyword evidence="3" id="KW-0813">Transport</keyword>
<dbReference type="PROSITE" id="PS00211">
    <property type="entry name" value="ABC_TRANSPORTER_1"/>
    <property type="match status" value="1"/>
</dbReference>
<dbReference type="SMART" id="SM00382">
    <property type="entry name" value="AAA"/>
    <property type="match status" value="1"/>
</dbReference>
<evidence type="ECO:0000256" key="8">
    <source>
        <dbReference type="ARBA" id="ARBA00023136"/>
    </source>
</evidence>
<evidence type="ECO:0000313" key="11">
    <source>
        <dbReference type="EMBL" id="HII70677.1"/>
    </source>
</evidence>
<evidence type="ECO:0000256" key="1">
    <source>
        <dbReference type="ARBA" id="ARBA00004202"/>
    </source>
</evidence>
<comment type="function">
    <text evidence="9">Probably part of an ABC transporter complex. Responsible for energy coupling to the transport system.</text>
</comment>
<dbReference type="SUPFAM" id="SSF52540">
    <property type="entry name" value="P-loop containing nucleoside triphosphate hydrolases"/>
    <property type="match status" value="1"/>
</dbReference>
<dbReference type="CDD" id="cd03225">
    <property type="entry name" value="ABC_cobalt_CbiO_domain1"/>
    <property type="match status" value="1"/>
</dbReference>
<dbReference type="GO" id="GO:0005524">
    <property type="term" value="F:ATP binding"/>
    <property type="evidence" value="ECO:0007669"/>
    <property type="project" value="UniProtKB-KW"/>
</dbReference>
<evidence type="ECO:0000256" key="7">
    <source>
        <dbReference type="ARBA" id="ARBA00022967"/>
    </source>
</evidence>
<comment type="subcellular location">
    <subcellularLocation>
        <location evidence="1">Cell membrane</location>
        <topology evidence="1">Peripheral membrane protein</topology>
    </subcellularLocation>
</comment>
<keyword evidence="4" id="KW-1003">Cell membrane</keyword>